<dbReference type="SUPFAM" id="SSF52096">
    <property type="entry name" value="ClpP/crotonase"/>
    <property type="match status" value="1"/>
</dbReference>
<dbReference type="PANTHER" id="PTHR43612">
    <property type="entry name" value="TRIFUNCTIONAL ENZYME SUBUNIT ALPHA"/>
    <property type="match status" value="1"/>
</dbReference>
<dbReference type="EMBL" id="FOFS01000002">
    <property type="protein sequence ID" value="SEP86463.1"/>
    <property type="molecule type" value="Genomic_DNA"/>
</dbReference>
<dbReference type="Proteomes" id="UP000199233">
    <property type="component" value="Unassembled WGS sequence"/>
</dbReference>
<dbReference type="Gene3D" id="1.10.1040.10">
    <property type="entry name" value="N-(1-d-carboxylethyl)-l-norvaline Dehydrogenase, domain 2"/>
    <property type="match status" value="1"/>
</dbReference>
<dbReference type="InterPro" id="IPR001753">
    <property type="entry name" value="Enoyl-CoA_hydra/iso"/>
</dbReference>
<dbReference type="GO" id="GO:0016509">
    <property type="term" value="F:long-chain (3S)-3-hydroxyacyl-CoA dehydrogenase (NAD+) activity"/>
    <property type="evidence" value="ECO:0007669"/>
    <property type="project" value="TreeGrafter"/>
</dbReference>
<dbReference type="AlphaFoldDB" id="A0A1H9BCT3"/>
<dbReference type="Pfam" id="PF00378">
    <property type="entry name" value="ECH_1"/>
    <property type="match status" value="1"/>
</dbReference>
<dbReference type="InterPro" id="IPR013328">
    <property type="entry name" value="6PGD_dom2"/>
</dbReference>
<dbReference type="GO" id="GO:0004300">
    <property type="term" value="F:enoyl-CoA hydratase activity"/>
    <property type="evidence" value="ECO:0007669"/>
    <property type="project" value="TreeGrafter"/>
</dbReference>
<proteinExistence type="inferred from homology"/>
<dbReference type="STRING" id="489703.SAMN04488038_10232"/>
<reference evidence="2 3" key="1">
    <citation type="submission" date="2016-10" db="EMBL/GenBank/DDBJ databases">
        <authorList>
            <person name="de Groot N.N."/>
        </authorList>
    </citation>
    <scope>NUCLEOTIDE SEQUENCE [LARGE SCALE GENOMIC DNA]</scope>
    <source>
        <strain evidence="2 3">DSM 25927</strain>
    </source>
</reference>
<dbReference type="GO" id="GO:0006635">
    <property type="term" value="P:fatty acid beta-oxidation"/>
    <property type="evidence" value="ECO:0007669"/>
    <property type="project" value="TreeGrafter"/>
</dbReference>
<sequence>MTDPNIVTELDSDGVLLARIDMPGRAMNVFSRALMDSLEHLIERVAQDPAVRALVISSGKSAFLAGADLEMIRSFTELARSGETAALHELFGHLGRLFRSLELLPKPVVAAINGLALGGGLELCMACHARVVADDATIQLGLPEVKLGLLPGAGGTQRLPRLVGIEQGLRMLLSGEPISPAQALQSGLVDALVPPSQLIAVARQRALNAVALAPWDRNGARFSEQPFDFRDPAQAQEQIRAALGLSEQLLQHYPAYRAIISCVVGGWQLPMSEGGEHEMRIFVELMRDPVAGNMVRSLFLNRQRAAKAGLFKPDSVLNQGDDALLPRLRRVYARAQAQHCTEEQCLLAISLAAVQAWHENQVPEPELADAVVVSEGLHPAYTGGPFSYAVARGMDELQSHARQAAVHDAALFALPAALTRFLKQAMAVPA</sequence>
<organism evidence="2 3">
    <name type="scientific">Solimonas aquatica</name>
    <dbReference type="NCBI Taxonomy" id="489703"/>
    <lineage>
        <taxon>Bacteria</taxon>
        <taxon>Pseudomonadati</taxon>
        <taxon>Pseudomonadota</taxon>
        <taxon>Gammaproteobacteria</taxon>
        <taxon>Nevskiales</taxon>
        <taxon>Nevskiaceae</taxon>
        <taxon>Solimonas</taxon>
    </lineage>
</organism>
<dbReference type="InterPro" id="IPR029045">
    <property type="entry name" value="ClpP/crotonase-like_dom_sf"/>
</dbReference>
<name>A0A1H9BCT3_9GAMM</name>
<evidence type="ECO:0000313" key="3">
    <source>
        <dbReference type="Proteomes" id="UP000199233"/>
    </source>
</evidence>
<dbReference type="OrthoDB" id="7057154at2"/>
<protein>
    <submittedName>
        <fullName evidence="2">3-hydroxyacyl-CoA dehydrogenase / enoyl-CoA hydratase / 3-hydroxybutyryl-CoA epimerase</fullName>
    </submittedName>
</protein>
<dbReference type="PANTHER" id="PTHR43612:SF3">
    <property type="entry name" value="TRIFUNCTIONAL ENZYME SUBUNIT ALPHA, MITOCHONDRIAL"/>
    <property type="match status" value="1"/>
</dbReference>
<accession>A0A1H9BCT3</accession>
<dbReference type="CDD" id="cd06558">
    <property type="entry name" value="crotonase-like"/>
    <property type="match status" value="1"/>
</dbReference>
<dbReference type="Gene3D" id="3.90.226.10">
    <property type="entry name" value="2-enoyl-CoA Hydratase, Chain A, domain 1"/>
    <property type="match status" value="1"/>
</dbReference>
<dbReference type="InterPro" id="IPR050136">
    <property type="entry name" value="FA_oxidation_alpha_subunit"/>
</dbReference>
<evidence type="ECO:0000256" key="1">
    <source>
        <dbReference type="RuleBase" id="RU003707"/>
    </source>
</evidence>
<keyword evidence="3" id="KW-1185">Reference proteome</keyword>
<dbReference type="InterPro" id="IPR018376">
    <property type="entry name" value="Enoyl-CoA_hyd/isom_CS"/>
</dbReference>
<dbReference type="PROSITE" id="PS00166">
    <property type="entry name" value="ENOYL_COA_HYDRATASE"/>
    <property type="match status" value="1"/>
</dbReference>
<comment type="similarity">
    <text evidence="1">Belongs to the enoyl-CoA hydratase/isomerase family.</text>
</comment>
<gene>
    <name evidence="2" type="ORF">SAMN04488038_10232</name>
</gene>
<evidence type="ECO:0000313" key="2">
    <source>
        <dbReference type="EMBL" id="SEP86463.1"/>
    </source>
</evidence>